<accession>A0A833NBJ6</accession>
<dbReference type="Proteomes" id="UP000469950">
    <property type="component" value="Unassembled WGS sequence"/>
</dbReference>
<dbReference type="RefSeq" id="WP_153741778.1">
    <property type="nucleotide sequence ID" value="NZ_WBMP01000036.1"/>
</dbReference>
<protein>
    <recommendedName>
        <fullName evidence="1">NERD domain-containing protein</fullName>
    </recommendedName>
</protein>
<sequence>MKNLWKQITPSDFTWEREALDYAKEILPDHEPYRAWANFEFIAQNGSINEVDLLVLTPKGLFLVEIKSHPGAIRGDANTWVWEKPEGGIKAFDNPRLLADRKAKKLASLLKTQASARKSKETIPFINTVVFLSAEHVVKEALNKSQNQR</sequence>
<dbReference type="Pfam" id="PF08378">
    <property type="entry name" value="NERD"/>
    <property type="match status" value="1"/>
</dbReference>
<dbReference type="PROSITE" id="PS50965">
    <property type="entry name" value="NERD"/>
    <property type="match status" value="1"/>
</dbReference>
<evidence type="ECO:0000313" key="3">
    <source>
        <dbReference type="Proteomes" id="UP000469950"/>
    </source>
</evidence>
<evidence type="ECO:0000259" key="1">
    <source>
        <dbReference type="PROSITE" id="PS50965"/>
    </source>
</evidence>
<dbReference type="InterPro" id="IPR011528">
    <property type="entry name" value="NERD"/>
</dbReference>
<gene>
    <name evidence="2" type="ORF">F6453_3913</name>
</gene>
<dbReference type="AlphaFoldDB" id="A0A833NBJ6"/>
<proteinExistence type="predicted"/>
<feature type="domain" description="NERD" evidence="1">
    <location>
        <begin position="11"/>
        <end position="129"/>
    </location>
</feature>
<dbReference type="EMBL" id="WBMP01000036">
    <property type="protein sequence ID" value="KAE8543759.1"/>
    <property type="molecule type" value="Genomic_DNA"/>
</dbReference>
<reference evidence="2 3" key="1">
    <citation type="submission" date="2019-10" db="EMBL/GenBank/DDBJ databases">
        <title>Draft genome sequence of Marinobacter hydrocarbonoclasticus NCT7M from the microbiome of the marine copepod.</title>
        <authorList>
            <person name="Nuttall R."/>
            <person name="Sharma G."/>
            <person name="Moisander P."/>
        </authorList>
    </citation>
    <scope>NUCLEOTIDE SEQUENCE [LARGE SCALE GENOMIC DNA]</scope>
    <source>
        <strain evidence="2 3">NCT7M</strain>
    </source>
</reference>
<organism evidence="2 3">
    <name type="scientific">Marinobacter nauticus</name>
    <name type="common">Marinobacter hydrocarbonoclasticus</name>
    <name type="synonym">Marinobacter aquaeolei</name>
    <dbReference type="NCBI Taxonomy" id="2743"/>
    <lineage>
        <taxon>Bacteria</taxon>
        <taxon>Pseudomonadati</taxon>
        <taxon>Pseudomonadota</taxon>
        <taxon>Gammaproteobacteria</taxon>
        <taxon>Pseudomonadales</taxon>
        <taxon>Marinobacteraceae</taxon>
        <taxon>Marinobacter</taxon>
    </lineage>
</organism>
<comment type="caution">
    <text evidence="2">The sequence shown here is derived from an EMBL/GenBank/DDBJ whole genome shotgun (WGS) entry which is preliminary data.</text>
</comment>
<name>A0A833NBJ6_MARNT</name>
<evidence type="ECO:0000313" key="2">
    <source>
        <dbReference type="EMBL" id="KAE8543759.1"/>
    </source>
</evidence>